<dbReference type="PANTHER" id="PTHR43433:SF10">
    <property type="entry name" value="AB HYDROLASE-1 DOMAIN-CONTAINING PROTEIN"/>
    <property type="match status" value="1"/>
</dbReference>
<keyword evidence="3" id="KW-1185">Reference proteome</keyword>
<feature type="domain" description="AB hydrolase-1" evidence="1">
    <location>
        <begin position="24"/>
        <end position="265"/>
    </location>
</feature>
<dbReference type="InterPro" id="IPR000073">
    <property type="entry name" value="AB_hydrolase_1"/>
</dbReference>
<proteinExistence type="predicted"/>
<organism evidence="2 3">
    <name type="scientific">Nonomuraea rhodomycinica</name>
    <dbReference type="NCBI Taxonomy" id="1712872"/>
    <lineage>
        <taxon>Bacteria</taxon>
        <taxon>Bacillati</taxon>
        <taxon>Actinomycetota</taxon>
        <taxon>Actinomycetes</taxon>
        <taxon>Streptosporangiales</taxon>
        <taxon>Streptosporangiaceae</taxon>
        <taxon>Nonomuraea</taxon>
    </lineage>
</organism>
<protein>
    <submittedName>
        <fullName evidence="2">Alpha/beta hydrolase</fullName>
    </submittedName>
</protein>
<keyword evidence="2" id="KW-0378">Hydrolase</keyword>
<dbReference type="Gene3D" id="3.40.50.1820">
    <property type="entry name" value="alpha/beta hydrolase"/>
    <property type="match status" value="1"/>
</dbReference>
<gene>
    <name evidence="2" type="ORF">HT134_13500</name>
</gene>
<evidence type="ECO:0000259" key="1">
    <source>
        <dbReference type="Pfam" id="PF00561"/>
    </source>
</evidence>
<dbReference type="GO" id="GO:0016787">
    <property type="term" value="F:hydrolase activity"/>
    <property type="evidence" value="ECO:0007669"/>
    <property type="project" value="UniProtKB-KW"/>
</dbReference>
<dbReference type="Proteomes" id="UP000546126">
    <property type="component" value="Unassembled WGS sequence"/>
</dbReference>
<name>A0A7Y6MC36_9ACTN</name>
<dbReference type="InterPro" id="IPR029058">
    <property type="entry name" value="AB_hydrolase_fold"/>
</dbReference>
<dbReference type="SUPFAM" id="SSF53474">
    <property type="entry name" value="alpha/beta-Hydrolases"/>
    <property type="match status" value="1"/>
</dbReference>
<sequence>MREVITPDGRTLAVEEWGVPDGTPLFYLHGSPMGRLARHPDDSLFTGLGIRLITFDRPGFGGSTARPGRRVVDGADDVAAVADALGLGRFAVYGVSGGGPHALAFAARHPDRALRVASLAALAPRDADGLDWTAGMMDGNVRSAEVALLDRDAMTAHLGADSSAPPRLPDTEAAVLSRPEISAMLGAAYAEAVRPGLGGWADDVIALFGSPWGFDPGSITVPVRLWHGELDPVVPVAHARWLASRIPTATLTVQPDAGHAGHFDATPATLAWLLETPARPGA</sequence>
<dbReference type="AlphaFoldDB" id="A0A7Y6MC36"/>
<dbReference type="RefSeq" id="WP_175600689.1">
    <property type="nucleotide sequence ID" value="NZ_JABWGO010000002.1"/>
</dbReference>
<reference evidence="2 3" key="1">
    <citation type="submission" date="2020-06" db="EMBL/GenBank/DDBJ databases">
        <authorList>
            <person name="Chanama M."/>
        </authorList>
    </citation>
    <scope>NUCLEOTIDE SEQUENCE [LARGE SCALE GENOMIC DNA]</scope>
    <source>
        <strain evidence="2 3">TBRC6557</strain>
    </source>
</reference>
<accession>A0A7Y6MC36</accession>
<dbReference type="InterPro" id="IPR050471">
    <property type="entry name" value="AB_hydrolase"/>
</dbReference>
<dbReference type="PRINTS" id="PR00111">
    <property type="entry name" value="ABHYDROLASE"/>
</dbReference>
<comment type="caution">
    <text evidence="2">The sequence shown here is derived from an EMBL/GenBank/DDBJ whole genome shotgun (WGS) entry which is preliminary data.</text>
</comment>
<dbReference type="PANTHER" id="PTHR43433">
    <property type="entry name" value="HYDROLASE, ALPHA/BETA FOLD FAMILY PROTEIN"/>
    <property type="match status" value="1"/>
</dbReference>
<dbReference type="EMBL" id="JABWGO010000002">
    <property type="protein sequence ID" value="NUW41149.1"/>
    <property type="molecule type" value="Genomic_DNA"/>
</dbReference>
<evidence type="ECO:0000313" key="3">
    <source>
        <dbReference type="Proteomes" id="UP000546126"/>
    </source>
</evidence>
<evidence type="ECO:0000313" key="2">
    <source>
        <dbReference type="EMBL" id="NUW41149.1"/>
    </source>
</evidence>
<dbReference type="Pfam" id="PF00561">
    <property type="entry name" value="Abhydrolase_1"/>
    <property type="match status" value="1"/>
</dbReference>